<feature type="compositionally biased region" description="Basic and acidic residues" evidence="1">
    <location>
        <begin position="123"/>
        <end position="133"/>
    </location>
</feature>
<protein>
    <submittedName>
        <fullName evidence="2">Uncharacterized protein</fullName>
    </submittedName>
</protein>
<feature type="compositionally biased region" description="Polar residues" evidence="1">
    <location>
        <begin position="50"/>
        <end position="80"/>
    </location>
</feature>
<feature type="compositionally biased region" description="Basic residues" evidence="1">
    <location>
        <begin position="472"/>
        <end position="481"/>
    </location>
</feature>
<dbReference type="OMA" id="CIENNMQ"/>
<feature type="compositionally biased region" description="Basic and acidic residues" evidence="1">
    <location>
        <begin position="429"/>
        <end position="443"/>
    </location>
</feature>
<sequence>MDTSDIFGEDVKDSSHLQILSSDEEDVLFQSPAKTLNGVELQGSGKNLTSFKEMSPVKSSHCFSTPKRTNRSLKQSGSSHNSEKLDRQFRLDSTHCNHSDTQNIIDEINKIFETQKVPETSDELVKGGKDSGKKQGSNTAHVNNVDTVDENGKPTESNGNLLEKGKRIIKRLKNAFVKQDGPNDKPGLTRSISFNALVKIASKWSNTEKAATGEDTNTNNDNLGYETCDEFPPKRRKLRKSVGTKANAHSVYEDINSDSYLSAVEEDEEYDPNEPLNTPTKRTRRNTPRSVNSARATNANKSKKAVKRATVVPVEPLENYELNERTSSIPFETFLEETIGEDGNQERMFCLKFTVVNGNKQVINDEKLDNVFIRTTETLGSIAKKLGEMYKLDPEEHERIKIIIDGDPQDHRLQIGDPQLCVEDKMQIDVRFPPKEDESEKKTPKQPTRGRKRNVNGNKPNAKPTKKCVSTVRRKGRRRPQSGREAGPNRKIPSVVEEVVIID</sequence>
<feature type="region of interest" description="Disordered" evidence="1">
    <location>
        <begin position="120"/>
        <end position="160"/>
    </location>
</feature>
<evidence type="ECO:0000313" key="2">
    <source>
        <dbReference type="EMBL" id="BAM42519.1"/>
    </source>
</evidence>
<dbReference type="GeneID" id="20716916"/>
<accession>J7MF89</accession>
<feature type="region of interest" description="Disordered" evidence="1">
    <location>
        <begin position="50"/>
        <end position="86"/>
    </location>
</feature>
<dbReference type="OrthoDB" id="365702at2759"/>
<dbReference type="KEGG" id="tot:TOT_040000888"/>
<proteinExistence type="predicted"/>
<evidence type="ECO:0000256" key="1">
    <source>
        <dbReference type="SAM" id="MobiDB-lite"/>
    </source>
</evidence>
<feature type="compositionally biased region" description="Polar residues" evidence="1">
    <location>
        <begin position="290"/>
        <end position="300"/>
    </location>
</feature>
<feature type="compositionally biased region" description="Polar residues" evidence="1">
    <location>
        <begin position="209"/>
        <end position="222"/>
    </location>
</feature>
<reference evidence="2 3" key="1">
    <citation type="journal article" date="2012" name="MBio">
        <title>Comparative genome analysis of three eukaryotic parasites with differing abilities to transform leukocytes reveals key mediators of Theileria-induced leukocyte transformation.</title>
        <authorList>
            <person name="Hayashida K."/>
            <person name="Hara Y."/>
            <person name="Abe T."/>
            <person name="Yamasaki C."/>
            <person name="Toyoda A."/>
            <person name="Kosuge T."/>
            <person name="Suzuki Y."/>
            <person name="Sato Y."/>
            <person name="Kawashima S."/>
            <person name="Katayama T."/>
            <person name="Wakaguri H."/>
            <person name="Inoue N."/>
            <person name="Homma K."/>
            <person name="Tada-Umezaki M."/>
            <person name="Yagi Y."/>
            <person name="Fujii Y."/>
            <person name="Habara T."/>
            <person name="Kanehisa M."/>
            <person name="Watanabe H."/>
            <person name="Ito K."/>
            <person name="Gojobori T."/>
            <person name="Sugawara H."/>
            <person name="Imanishi T."/>
            <person name="Weir W."/>
            <person name="Gardner M."/>
            <person name="Pain A."/>
            <person name="Shiels B."/>
            <person name="Hattori M."/>
            <person name="Nene V."/>
            <person name="Sugimoto C."/>
        </authorList>
    </citation>
    <scope>NUCLEOTIDE SEQUENCE [LARGE SCALE GENOMIC DNA]</scope>
    <source>
        <strain evidence="2 3">Shintoku</strain>
    </source>
</reference>
<dbReference type="Proteomes" id="UP000003786">
    <property type="component" value="Chromosome 4"/>
</dbReference>
<dbReference type="VEuPathDB" id="PiroplasmaDB:TOT_040000888"/>
<name>J7MF89_THEOR</name>
<keyword evidence="3" id="KW-1185">Reference proteome</keyword>
<gene>
    <name evidence="2" type="ORF">TOT_040000888</name>
</gene>
<dbReference type="RefSeq" id="XP_009692820.1">
    <property type="nucleotide sequence ID" value="XM_009694525.1"/>
</dbReference>
<feature type="region of interest" description="Disordered" evidence="1">
    <location>
        <begin position="263"/>
        <end position="307"/>
    </location>
</feature>
<dbReference type="EMBL" id="AP011949">
    <property type="protein sequence ID" value="BAM42519.1"/>
    <property type="molecule type" value="Genomic_DNA"/>
</dbReference>
<dbReference type="AlphaFoldDB" id="J7MF89"/>
<evidence type="ECO:0000313" key="3">
    <source>
        <dbReference type="Proteomes" id="UP000003786"/>
    </source>
</evidence>
<feature type="region of interest" description="Disordered" evidence="1">
    <location>
        <begin position="429"/>
        <end position="503"/>
    </location>
</feature>
<organism evidence="2 3">
    <name type="scientific">Theileria orientalis strain Shintoku</name>
    <dbReference type="NCBI Taxonomy" id="869250"/>
    <lineage>
        <taxon>Eukaryota</taxon>
        <taxon>Sar</taxon>
        <taxon>Alveolata</taxon>
        <taxon>Apicomplexa</taxon>
        <taxon>Aconoidasida</taxon>
        <taxon>Piroplasmida</taxon>
        <taxon>Theileriidae</taxon>
        <taxon>Theileria</taxon>
    </lineage>
</organism>
<feature type="region of interest" description="Disordered" evidence="1">
    <location>
        <begin position="209"/>
        <end position="230"/>
    </location>
</feature>
<dbReference type="eggNOG" id="ENOG502TN88">
    <property type="taxonomic scope" value="Eukaryota"/>
</dbReference>